<dbReference type="InterPro" id="IPR001638">
    <property type="entry name" value="Solute-binding_3/MltF_N"/>
</dbReference>
<dbReference type="EMBL" id="VFOK01000001">
    <property type="protein sequence ID" value="TQL33515.1"/>
    <property type="molecule type" value="Genomic_DNA"/>
</dbReference>
<dbReference type="Gene3D" id="3.40.190.10">
    <property type="entry name" value="Periplasmic binding protein-like II"/>
    <property type="match status" value="2"/>
</dbReference>
<dbReference type="PANTHER" id="PTHR30085:SF6">
    <property type="entry name" value="ABC TRANSPORTER GLUTAMINE-BINDING PROTEIN GLNH"/>
    <property type="match status" value="1"/>
</dbReference>
<dbReference type="AlphaFoldDB" id="A0A542XCF7"/>
<dbReference type="OrthoDB" id="9807888at2"/>
<keyword evidence="3 4" id="KW-0732">Signal</keyword>
<evidence type="ECO:0000256" key="3">
    <source>
        <dbReference type="ARBA" id="ARBA00022729"/>
    </source>
</evidence>
<accession>A0A542XCF7</accession>
<evidence type="ECO:0000256" key="1">
    <source>
        <dbReference type="ARBA" id="ARBA00010333"/>
    </source>
</evidence>
<reference evidence="6 7" key="1">
    <citation type="submission" date="2019-06" db="EMBL/GenBank/DDBJ databases">
        <title>Sequencing the genomes of 1000 actinobacteria strains.</title>
        <authorList>
            <person name="Klenk H.-P."/>
        </authorList>
    </citation>
    <scope>NUCLEOTIDE SEQUENCE [LARGE SCALE GENOMIC DNA]</scope>
    <source>
        <strain evidence="6 7">DSM 24617</strain>
    </source>
</reference>
<dbReference type="GO" id="GO:0030288">
    <property type="term" value="C:outer membrane-bounded periplasmic space"/>
    <property type="evidence" value="ECO:0007669"/>
    <property type="project" value="TreeGrafter"/>
</dbReference>
<evidence type="ECO:0000313" key="7">
    <source>
        <dbReference type="Proteomes" id="UP000318336"/>
    </source>
</evidence>
<dbReference type="InterPro" id="IPR051455">
    <property type="entry name" value="Bact_solute-bind_prot3"/>
</dbReference>
<dbReference type="PANTHER" id="PTHR30085">
    <property type="entry name" value="AMINO ACID ABC TRANSPORTER PERMEASE"/>
    <property type="match status" value="1"/>
</dbReference>
<dbReference type="Proteomes" id="UP000318336">
    <property type="component" value="Unassembled WGS sequence"/>
</dbReference>
<gene>
    <name evidence="6" type="ORF">FB554_1664</name>
</gene>
<protein>
    <submittedName>
        <fullName evidence="6">Glutamate transport system substrate-binding protein</fullName>
    </submittedName>
</protein>
<evidence type="ECO:0000313" key="6">
    <source>
        <dbReference type="EMBL" id="TQL33515.1"/>
    </source>
</evidence>
<evidence type="ECO:0000259" key="5">
    <source>
        <dbReference type="SMART" id="SM00062"/>
    </source>
</evidence>
<keyword evidence="2" id="KW-0813">Transport</keyword>
<feature type="signal peptide" evidence="4">
    <location>
        <begin position="1"/>
        <end position="21"/>
    </location>
</feature>
<organism evidence="6 7">
    <name type="scientific">Barrientosiimonas humi</name>
    <dbReference type="NCBI Taxonomy" id="999931"/>
    <lineage>
        <taxon>Bacteria</taxon>
        <taxon>Bacillati</taxon>
        <taxon>Actinomycetota</taxon>
        <taxon>Actinomycetes</taxon>
        <taxon>Micrococcales</taxon>
        <taxon>Dermacoccaceae</taxon>
        <taxon>Barrientosiimonas</taxon>
    </lineage>
</organism>
<feature type="domain" description="Solute-binding protein family 3/N-terminal" evidence="5">
    <location>
        <begin position="40"/>
        <end position="261"/>
    </location>
</feature>
<name>A0A542XCF7_9MICO</name>
<dbReference type="SUPFAM" id="SSF53850">
    <property type="entry name" value="Periplasmic binding protein-like II"/>
    <property type="match status" value="1"/>
</dbReference>
<evidence type="ECO:0000256" key="4">
    <source>
        <dbReference type="SAM" id="SignalP"/>
    </source>
</evidence>
<dbReference type="GO" id="GO:0006865">
    <property type="term" value="P:amino acid transport"/>
    <property type="evidence" value="ECO:0007669"/>
    <property type="project" value="TreeGrafter"/>
</dbReference>
<comment type="similarity">
    <text evidence="1">Belongs to the bacterial solute-binding protein 3 family.</text>
</comment>
<keyword evidence="7" id="KW-1185">Reference proteome</keyword>
<dbReference type="GO" id="GO:0005576">
    <property type="term" value="C:extracellular region"/>
    <property type="evidence" value="ECO:0007669"/>
    <property type="project" value="TreeGrafter"/>
</dbReference>
<dbReference type="SMART" id="SM00062">
    <property type="entry name" value="PBPb"/>
    <property type="match status" value="1"/>
</dbReference>
<dbReference type="RefSeq" id="WP_142005517.1">
    <property type="nucleotide sequence ID" value="NZ_CAJTBP010000001.1"/>
</dbReference>
<dbReference type="PROSITE" id="PS51257">
    <property type="entry name" value="PROKAR_LIPOPROTEIN"/>
    <property type="match status" value="1"/>
</dbReference>
<proteinExistence type="inferred from homology"/>
<sequence length="277" mass="28693">MQHTRRMAGVAVAAAAALTLAACGDSETPAAGSGSGSGDGVTVGIKFDQPGLGLKSGNSYSGLDVDVANYVAKDLGLGTVTFREAPSKQREQLIKSGQVNMVIATYSITDARKNEVSFAGPYFIAQQALLVRKGSGITGTEGLSGKKLCSVSGSTSATKIKEKVPGVNLQEFDTYSKCAEALGAGRIDAMTTDDTILSGYANQNQYKGKFEVVQGVGGDEIYGIGIKKGDTGLCNRINGALKKMVDSGEWKKAVTKNLGDDYKLDSAKNPPQAAACS</sequence>
<dbReference type="Pfam" id="PF00497">
    <property type="entry name" value="SBP_bac_3"/>
    <property type="match status" value="1"/>
</dbReference>
<dbReference type="CDD" id="cd13690">
    <property type="entry name" value="PBP2_GluB"/>
    <property type="match status" value="1"/>
</dbReference>
<feature type="chain" id="PRO_5039478123" evidence="4">
    <location>
        <begin position="22"/>
        <end position="277"/>
    </location>
</feature>
<comment type="caution">
    <text evidence="6">The sequence shown here is derived from an EMBL/GenBank/DDBJ whole genome shotgun (WGS) entry which is preliminary data.</text>
</comment>
<evidence type="ECO:0000256" key="2">
    <source>
        <dbReference type="ARBA" id="ARBA00022448"/>
    </source>
</evidence>